<keyword evidence="4" id="KW-1185">Reference proteome</keyword>
<protein>
    <submittedName>
        <fullName evidence="3">RluA family pseudouridine synthase</fullName>
    </submittedName>
</protein>
<proteinExistence type="inferred from homology"/>
<dbReference type="Proteomes" id="UP001374803">
    <property type="component" value="Chromosome"/>
</dbReference>
<sequence length="306" mass="33067">MRWIVREGDPKTVDAIVRAAGGDPRAIPDGRVFIGRRRVTRGEEPVRVGDEVRIAAPRPETKGDEVRVLHRTRDWLALEKPAGIPTIPDHGGAKDSLLAHAARLAKMDAAAVHPTSRLDREVGGVVVFALTARAREMAKRARDEGHYERRYIAIAAQAPDPEEGTWAFPIGRASDPRHRAVNGKDATHAETVYRTVARAGAFALLAIAPRTGRTHQIRVHASHAGAALVGDRVYGTGSRLRLPSGQVHEVGQVALFAAWVRLDGVLDVRVGTSPGERKLRDLWTTLGGEAGAWDIAVSCVLGRPSS</sequence>
<comment type="similarity">
    <text evidence="1">Belongs to the pseudouridine synthase RluA family.</text>
</comment>
<dbReference type="InterPro" id="IPR006145">
    <property type="entry name" value="PsdUridine_synth_RsuA/RluA"/>
</dbReference>
<evidence type="ECO:0000313" key="3">
    <source>
        <dbReference type="EMBL" id="WXB03970.1"/>
    </source>
</evidence>
<dbReference type="EMBL" id="CP089983">
    <property type="protein sequence ID" value="WXB03970.1"/>
    <property type="molecule type" value="Genomic_DNA"/>
</dbReference>
<dbReference type="PANTHER" id="PTHR21600">
    <property type="entry name" value="MITOCHONDRIAL RNA PSEUDOURIDINE SYNTHASE"/>
    <property type="match status" value="1"/>
</dbReference>
<evidence type="ECO:0000259" key="2">
    <source>
        <dbReference type="Pfam" id="PF00849"/>
    </source>
</evidence>
<dbReference type="PANTHER" id="PTHR21600:SF87">
    <property type="entry name" value="RNA PSEUDOURIDYLATE SYNTHASE DOMAIN-CONTAINING PROTEIN 1"/>
    <property type="match status" value="1"/>
</dbReference>
<accession>A0ABZ2L0W8</accession>
<dbReference type="InterPro" id="IPR050188">
    <property type="entry name" value="RluA_PseudoU_synthase"/>
</dbReference>
<evidence type="ECO:0000256" key="1">
    <source>
        <dbReference type="ARBA" id="ARBA00010876"/>
    </source>
</evidence>
<name>A0ABZ2L0W8_9BACT</name>
<organism evidence="3 4">
    <name type="scientific">Pendulispora rubella</name>
    <dbReference type="NCBI Taxonomy" id="2741070"/>
    <lineage>
        <taxon>Bacteria</taxon>
        <taxon>Pseudomonadati</taxon>
        <taxon>Myxococcota</taxon>
        <taxon>Myxococcia</taxon>
        <taxon>Myxococcales</taxon>
        <taxon>Sorangiineae</taxon>
        <taxon>Pendulisporaceae</taxon>
        <taxon>Pendulispora</taxon>
    </lineage>
</organism>
<dbReference type="InterPro" id="IPR020103">
    <property type="entry name" value="PsdUridine_synth_cat_dom_sf"/>
</dbReference>
<dbReference type="Pfam" id="PF00849">
    <property type="entry name" value="PseudoU_synth_2"/>
    <property type="match status" value="1"/>
</dbReference>
<dbReference type="CDD" id="cd02869">
    <property type="entry name" value="PseudoU_synth_RluA_like"/>
    <property type="match status" value="1"/>
</dbReference>
<dbReference type="RefSeq" id="WP_394833604.1">
    <property type="nucleotide sequence ID" value="NZ_CP089929.1"/>
</dbReference>
<reference evidence="3" key="1">
    <citation type="submission" date="2021-12" db="EMBL/GenBank/DDBJ databases">
        <title>Discovery of the Pendulisporaceae a myxobacterial family with distinct sporulation behavior and unique specialized metabolism.</title>
        <authorList>
            <person name="Garcia R."/>
            <person name="Popoff A."/>
            <person name="Bader C.D."/>
            <person name="Loehr J."/>
            <person name="Walesch S."/>
            <person name="Walt C."/>
            <person name="Boldt J."/>
            <person name="Bunk B."/>
            <person name="Haeckl F.J.F.P.J."/>
            <person name="Gunesch A.P."/>
            <person name="Birkelbach J."/>
            <person name="Nuebel U."/>
            <person name="Pietschmann T."/>
            <person name="Bach T."/>
            <person name="Mueller R."/>
        </authorList>
    </citation>
    <scope>NUCLEOTIDE SEQUENCE</scope>
    <source>
        <strain evidence="3">MSr11367</strain>
    </source>
</reference>
<evidence type="ECO:0000313" key="4">
    <source>
        <dbReference type="Proteomes" id="UP001374803"/>
    </source>
</evidence>
<gene>
    <name evidence="3" type="ORF">LVJ94_44565</name>
</gene>
<feature type="domain" description="Pseudouridine synthase RsuA/RluA-like" evidence="2">
    <location>
        <begin position="75"/>
        <end position="223"/>
    </location>
</feature>
<dbReference type="Gene3D" id="3.30.2350.10">
    <property type="entry name" value="Pseudouridine synthase"/>
    <property type="match status" value="1"/>
</dbReference>
<dbReference type="SUPFAM" id="SSF55120">
    <property type="entry name" value="Pseudouridine synthase"/>
    <property type="match status" value="1"/>
</dbReference>